<reference evidence="3" key="1">
    <citation type="submission" date="2021-01" db="EMBL/GenBank/DDBJ databases">
        <authorList>
            <person name="Corre E."/>
            <person name="Pelletier E."/>
            <person name="Niang G."/>
            <person name="Scheremetjew M."/>
            <person name="Finn R."/>
            <person name="Kale V."/>
            <person name="Holt S."/>
            <person name="Cochrane G."/>
            <person name="Meng A."/>
            <person name="Brown T."/>
            <person name="Cohen L."/>
        </authorList>
    </citation>
    <scope>NUCLEOTIDE SEQUENCE</scope>
    <source>
        <strain evidence="3">CCMP2084</strain>
    </source>
</reference>
<accession>A0A7S2U683</accession>
<keyword evidence="2" id="KW-0732">Signal</keyword>
<feature type="signal peptide" evidence="2">
    <location>
        <begin position="1"/>
        <end position="27"/>
    </location>
</feature>
<evidence type="ECO:0000256" key="1">
    <source>
        <dbReference type="SAM" id="Phobius"/>
    </source>
</evidence>
<gene>
    <name evidence="3" type="ORF">ASEP1449_LOCUS1615</name>
</gene>
<keyword evidence="1" id="KW-0472">Membrane</keyword>
<organism evidence="3">
    <name type="scientific">Attheya septentrionalis</name>
    <dbReference type="NCBI Taxonomy" id="420275"/>
    <lineage>
        <taxon>Eukaryota</taxon>
        <taxon>Sar</taxon>
        <taxon>Stramenopiles</taxon>
        <taxon>Ochrophyta</taxon>
        <taxon>Bacillariophyta</taxon>
        <taxon>Coscinodiscophyceae</taxon>
        <taxon>Chaetocerotophycidae</taxon>
        <taxon>Chaetocerotales</taxon>
        <taxon>Attheyaceae</taxon>
        <taxon>Attheya</taxon>
    </lineage>
</organism>
<feature type="chain" id="PRO_5031369244" evidence="2">
    <location>
        <begin position="28"/>
        <end position="256"/>
    </location>
</feature>
<feature type="transmembrane region" description="Helical" evidence="1">
    <location>
        <begin position="227"/>
        <end position="250"/>
    </location>
</feature>
<sequence length="256" mass="28394">MTRSHKPLAATALLVLIHITCWSSCHTFSCRTTLQVYKHSTFHYDSPHRLFLAESSSSENDEQETIVVNVAEEKLDSSVPMNALPPSDPTVEDLPLDSYEDVQDIPSSSSSSSSSSSVALIMTNDMKRILIEELGYKRRDVEQMRVELASPIISKRLKCPSEGMPSEWKMRDDGMLQKLENESKYPLRGPLLGVSLVLTGKGLSDALITLIKVQQGFKGASLAEEFMGIPVLGIDAFCVIVGVGLAWWTWNTMRDD</sequence>
<protein>
    <submittedName>
        <fullName evidence="3">Uncharacterized protein</fullName>
    </submittedName>
</protein>
<keyword evidence="1" id="KW-1133">Transmembrane helix</keyword>
<evidence type="ECO:0000313" key="3">
    <source>
        <dbReference type="EMBL" id="CAD9809792.1"/>
    </source>
</evidence>
<evidence type="ECO:0000256" key="2">
    <source>
        <dbReference type="SAM" id="SignalP"/>
    </source>
</evidence>
<name>A0A7S2U683_9STRA</name>
<keyword evidence="1" id="KW-0812">Transmembrane</keyword>
<proteinExistence type="predicted"/>
<dbReference type="AlphaFoldDB" id="A0A7S2U683"/>
<dbReference type="EMBL" id="HBHQ01002531">
    <property type="protein sequence ID" value="CAD9809792.1"/>
    <property type="molecule type" value="Transcribed_RNA"/>
</dbReference>